<feature type="compositionally biased region" description="Low complexity" evidence="1">
    <location>
        <begin position="1398"/>
        <end position="1416"/>
    </location>
</feature>
<dbReference type="PROSITE" id="PS50181">
    <property type="entry name" value="FBOX"/>
    <property type="match status" value="1"/>
</dbReference>
<evidence type="ECO:0000313" key="4">
    <source>
        <dbReference type="Proteomes" id="UP001218188"/>
    </source>
</evidence>
<feature type="domain" description="F-box" evidence="2">
    <location>
        <begin position="1942"/>
        <end position="1994"/>
    </location>
</feature>
<comment type="caution">
    <text evidence="3">The sequence shown here is derived from an EMBL/GenBank/DDBJ whole genome shotgun (WGS) entry which is preliminary data.</text>
</comment>
<feature type="region of interest" description="Disordered" evidence="1">
    <location>
        <begin position="927"/>
        <end position="998"/>
    </location>
</feature>
<dbReference type="InterPro" id="IPR001810">
    <property type="entry name" value="F-box_dom"/>
</dbReference>
<keyword evidence="4" id="KW-1185">Reference proteome</keyword>
<evidence type="ECO:0000313" key="3">
    <source>
        <dbReference type="EMBL" id="KAJ7031320.1"/>
    </source>
</evidence>
<protein>
    <recommendedName>
        <fullName evidence="2">F-box domain-containing protein</fullName>
    </recommendedName>
</protein>
<sequence length="2651" mass="292183">MSFSQRYHYTNFIELAEPMLSACDVLAIRALEGCPYNDQWAAILHSFDLIALFKLSLRSDTLFSVVMAYVRANQPPRGNAFELGVGGHHDLLSALPVEVLLSIVPELVLGDRLALSRTSRKFRAICARELQACVADILARFRLGHAEIRFMQAATYTIMGGQCIPHLVDYTFAPPNLEFIAPNAAYSSVIRFLELATGIDPRHNIFNNLYTPEGTDDSAEYRTSATDAQIIRVSRSITDSALDSVTYSPLSHLFGAVTHYGVWLVYAQTSTRGVTIPNRDCLDFSDPTTEDRIEASVTQSQSHFEVRYNLETAHECGRSWECPATPRTTVDEGCLSLFFPSPPMGETSLPSSVYPTLSVMPWSLGGRSCRGGMKHHLENAGPLDYEVRGRFDGCYLQAYIQAGADALAFVRFPEHLAATRDTASAGGSRFSFKELTAGPSSTEPGVIWPTKTKRGSGKRFQCRLFGEVVSFLPSREMGSVAVELGCPAGASCVVIHLFQEQLRALREIIEGDKADTGAVCTGSWFAEEDTLPMRLSPEGHLLGSWFRVCCTVLIIFKKGCLYEAVTWFQRFDISCAEDDFVSSNYYLIARRVEGLDEDKISKRGPNYICDKAFGGCDSCKMVAYGPQAVALAEYGKDFVALRQRAIGTGSVFNYKRLPEEPSVGDWSCKVSAWNYVGRVFGEVCEHHSQPDDITVLRLKCPTNASCALIRLWEKQAEVLASIVRRDDLEVGGETVVSFSVGVSALKIGDQPADSFLMRAEGSDEYRERLKSSKFVIAMVKFVRYQTETPSKRVVTRSERRGKQYYLKLVTLDSYKAGYFPTRHAGYVCDLNGQIGWANSAGCYPERVKSADLVLYLPIDVTDVSARCYRRIRSVSPKRGPFAVTAIGARTCSRHRRAFNMARTKHVYVRSDRIPPPGGWPAHVKVLPPAQPRARPNRAMQATRVDSTVVVDTESESEQDEPGTDDVEDAGDVDSQDAEEEDSAEDASEVETGLGVRTKREDDGSLGFLSSIMTVERFLTERYDDVHPLTTEEVAIICGVKVESLPSSLPPLFCASLARCSDFTQSFAERFPGVHLLTAEDLSVLCGVDVDLLPSSSSMPPIFRELGRPYLGIDRPSSSKLDSVSTANESDNAIIAPPHVEPSSTLLVEGSTLPSAVEAACPAMDLDTTTFVAPITGYCGLQDADPPCVDVDSAPRVFVTVWPQAMPLADGTLAAAPHMSWESVAYVQCRIILLRLHATLRTAQLFSEVAPHVLSPIKSAVDTFWDFDNRLFSQIPDGYLNHNVHLLGSGLIKPPAVVIADNALIDDARTFASIIIMTASRVTYLMTRNFMAFDILCFRSPAKNAPARVKVAPKPLDSLVAPATRDEFDGKRYEFDALRSARKTRRRTTGETRRRTAAREPSSALAARSSSVSSTSNLPPPPVFQTQYPTMPSFDETGDSLSSQSFSTLLHPHAFSPQTVSMPSFAANSVHGLDLPAQFTNQNIDPALLAPLADLMNTRSNDRETTPTSAPLHMIHQAVQTDDLVNDAVPPSAGAVELPDVPLDTLDAEDLCNLVRSLSARVAFLEDRPLHTLSCEEIPAEHLRQAGHLSLTAVECGTHFAAVRQGTCVGGSEYLFVENSRLSPYPDNRGTLSVRVSILVGEIALVSESLSCSLDPDSQVLCIKIRAPTNCASEGSKVYEDQLQRLEKIIGVDAHGAETVGDSWFDMGTHFVNCGPEPGCFYVLLRDNGGERIDRVRSFAPGTTVAFCCTMRRTDRDIDTSRAVDQAFSRARPVMKLHSRTDDRRVMNKVVAVRAPYRGESSFSVRFLRLRGSSAWDLFRGSGIKTMRPLIDEAALHCYCAPPDCDGSEDWDPFPVELLSRMFSVLKAGMPQNAGVSLSRCPSSHCKHFAFNDTWDSVLSALDADTLFELALRSPKLFEIVMTLLLGTSTSTRMSSVRTGHSSDRFSSLPVELFPGIQRHMRLADRINMSRVSRKFRAVCSRELQAGVGELMRRFGLCYADVRFMQTVTEAVLGGPAIQYLLDYAYSPFGFIVYFYTRSLQPDHSIFRAGYLAQGYRKGWTAPQRFIDHDAKVRICVMRSISSNALDPVTYSPFSHLMAAITAFGVFLAYPETATNRITFPNRECLDFGNEFTAARIIDCYRGFKDHFYYSHHLAAHHLCGISWECPSTQRSTADPGCLHLFYPSLPAGCDKIPETVYPSENAMTWSLGGGQCPAGRGRICDKLGVYSFSTRRDALPPPSILHRPVLFHAMAPFPLLRRIQIDKDHGHKHFLVNAVHGEDFAATRDRSTINGSLWTFKEYGGDEVDEEGDFRDRLRPFHGHIFGRVDGIFESQAGYLVRLRCPEGASCGVQVKFDEQVARLREILADDVIADVRGEFSSPPVWLPSTSADPALFNHSVVEMHVSNVGSSRKALIDASYPKKPTSMSTPYLAIHRDARGASLIYTKLGRDFLPTRECSIGQKSLFTFKEAGSAVSWPTATKRGYSRPFRCLAFGEVVCSWGMSDNSGIAAELKCPTGATCYAADLFYKQVRSLRRILQTDCADSGGDCSSSWFNRGGPGDCGEGRFWARFTGVGEQSRQDLVDLLLPGKVIDTLVSFVRVDSPKNPETGLINMDFSMLADDAVHLDEGDIGVKGIDYTCDRLEGGCQYCAKSV</sequence>
<dbReference type="Proteomes" id="UP001218188">
    <property type="component" value="Unassembled WGS sequence"/>
</dbReference>
<feature type="compositionally biased region" description="Basic and acidic residues" evidence="1">
    <location>
        <begin position="1387"/>
        <end position="1397"/>
    </location>
</feature>
<feature type="compositionally biased region" description="Acidic residues" evidence="1">
    <location>
        <begin position="952"/>
        <end position="988"/>
    </location>
</feature>
<accession>A0AAD6SPN9</accession>
<proteinExistence type="predicted"/>
<evidence type="ECO:0000256" key="1">
    <source>
        <dbReference type="SAM" id="MobiDB-lite"/>
    </source>
</evidence>
<reference evidence="3" key="1">
    <citation type="submission" date="2023-03" db="EMBL/GenBank/DDBJ databases">
        <title>Massive genome expansion in bonnet fungi (Mycena s.s.) driven by repeated elements and novel gene families across ecological guilds.</title>
        <authorList>
            <consortium name="Lawrence Berkeley National Laboratory"/>
            <person name="Harder C.B."/>
            <person name="Miyauchi S."/>
            <person name="Viragh M."/>
            <person name="Kuo A."/>
            <person name="Thoen E."/>
            <person name="Andreopoulos B."/>
            <person name="Lu D."/>
            <person name="Skrede I."/>
            <person name="Drula E."/>
            <person name="Henrissat B."/>
            <person name="Morin E."/>
            <person name="Kohler A."/>
            <person name="Barry K."/>
            <person name="LaButti K."/>
            <person name="Morin E."/>
            <person name="Salamov A."/>
            <person name="Lipzen A."/>
            <person name="Mereny Z."/>
            <person name="Hegedus B."/>
            <person name="Baldrian P."/>
            <person name="Stursova M."/>
            <person name="Weitz H."/>
            <person name="Taylor A."/>
            <person name="Grigoriev I.V."/>
            <person name="Nagy L.G."/>
            <person name="Martin F."/>
            <person name="Kauserud H."/>
        </authorList>
    </citation>
    <scope>NUCLEOTIDE SEQUENCE</scope>
    <source>
        <strain evidence="3">CBHHK200</strain>
    </source>
</reference>
<dbReference type="EMBL" id="JARJCM010000082">
    <property type="protein sequence ID" value="KAJ7031320.1"/>
    <property type="molecule type" value="Genomic_DNA"/>
</dbReference>
<name>A0AAD6SPN9_9AGAR</name>
<gene>
    <name evidence="3" type="ORF">C8F04DRAFT_1185960</name>
</gene>
<feature type="compositionally biased region" description="Low complexity" evidence="1">
    <location>
        <begin position="931"/>
        <end position="941"/>
    </location>
</feature>
<evidence type="ECO:0000259" key="2">
    <source>
        <dbReference type="PROSITE" id="PS50181"/>
    </source>
</evidence>
<feature type="region of interest" description="Disordered" evidence="1">
    <location>
        <begin position="1378"/>
        <end position="1439"/>
    </location>
</feature>
<organism evidence="3 4">
    <name type="scientific">Mycena alexandri</name>
    <dbReference type="NCBI Taxonomy" id="1745969"/>
    <lineage>
        <taxon>Eukaryota</taxon>
        <taxon>Fungi</taxon>
        <taxon>Dikarya</taxon>
        <taxon>Basidiomycota</taxon>
        <taxon>Agaricomycotina</taxon>
        <taxon>Agaricomycetes</taxon>
        <taxon>Agaricomycetidae</taxon>
        <taxon>Agaricales</taxon>
        <taxon>Marasmiineae</taxon>
        <taxon>Mycenaceae</taxon>
        <taxon>Mycena</taxon>
    </lineage>
</organism>